<keyword evidence="3" id="KW-1185">Reference proteome</keyword>
<sequence>MTPPMAAIMQDNTTNEVILPLYSQLPLSTATPTAMASLSSRTVTQRVKEIEPSKALDEKKKEKQTEHQSNVATKTQISMDLLVIKTSRSTT</sequence>
<gene>
    <name evidence="2" type="ORF">Acr_03g0011590</name>
</gene>
<protein>
    <submittedName>
        <fullName evidence="2">Major facilitator superfamily protein</fullName>
    </submittedName>
</protein>
<organism evidence="2 3">
    <name type="scientific">Actinidia rufa</name>
    <dbReference type="NCBI Taxonomy" id="165716"/>
    <lineage>
        <taxon>Eukaryota</taxon>
        <taxon>Viridiplantae</taxon>
        <taxon>Streptophyta</taxon>
        <taxon>Embryophyta</taxon>
        <taxon>Tracheophyta</taxon>
        <taxon>Spermatophyta</taxon>
        <taxon>Magnoliopsida</taxon>
        <taxon>eudicotyledons</taxon>
        <taxon>Gunneridae</taxon>
        <taxon>Pentapetalae</taxon>
        <taxon>asterids</taxon>
        <taxon>Ericales</taxon>
        <taxon>Actinidiaceae</taxon>
        <taxon>Actinidia</taxon>
    </lineage>
</organism>
<name>A0A7J0ED74_9ERIC</name>
<feature type="region of interest" description="Disordered" evidence="1">
    <location>
        <begin position="36"/>
        <end position="73"/>
    </location>
</feature>
<feature type="compositionally biased region" description="Basic and acidic residues" evidence="1">
    <location>
        <begin position="46"/>
        <end position="66"/>
    </location>
</feature>
<feature type="compositionally biased region" description="Polar residues" evidence="1">
    <location>
        <begin position="36"/>
        <end position="45"/>
    </location>
</feature>
<reference evidence="2 3" key="1">
    <citation type="submission" date="2019-07" db="EMBL/GenBank/DDBJ databases">
        <title>De Novo Assembly of kiwifruit Actinidia rufa.</title>
        <authorList>
            <person name="Sugita-Konishi S."/>
            <person name="Sato K."/>
            <person name="Mori E."/>
            <person name="Abe Y."/>
            <person name="Kisaki G."/>
            <person name="Hamano K."/>
            <person name="Suezawa K."/>
            <person name="Otani M."/>
            <person name="Fukuda T."/>
            <person name="Manabe T."/>
            <person name="Gomi K."/>
            <person name="Tabuchi M."/>
            <person name="Akimitsu K."/>
            <person name="Kataoka I."/>
        </authorList>
    </citation>
    <scope>NUCLEOTIDE SEQUENCE [LARGE SCALE GENOMIC DNA]</scope>
    <source>
        <strain evidence="3">cv. Fuchu</strain>
    </source>
</reference>
<dbReference type="Proteomes" id="UP000585474">
    <property type="component" value="Unassembled WGS sequence"/>
</dbReference>
<evidence type="ECO:0000313" key="3">
    <source>
        <dbReference type="Proteomes" id="UP000585474"/>
    </source>
</evidence>
<dbReference type="AlphaFoldDB" id="A0A7J0ED74"/>
<comment type="caution">
    <text evidence="2">The sequence shown here is derived from an EMBL/GenBank/DDBJ whole genome shotgun (WGS) entry which is preliminary data.</text>
</comment>
<dbReference type="EMBL" id="BJWL01000003">
    <property type="protein sequence ID" value="GFY84385.1"/>
    <property type="molecule type" value="Genomic_DNA"/>
</dbReference>
<accession>A0A7J0ED74</accession>
<evidence type="ECO:0000256" key="1">
    <source>
        <dbReference type="SAM" id="MobiDB-lite"/>
    </source>
</evidence>
<evidence type="ECO:0000313" key="2">
    <source>
        <dbReference type="EMBL" id="GFY84385.1"/>
    </source>
</evidence>
<proteinExistence type="predicted"/>